<dbReference type="RefSeq" id="WP_344389074.1">
    <property type="nucleotide sequence ID" value="NZ_BAAASJ010000022.1"/>
</dbReference>
<dbReference type="Gene3D" id="3.40.50.620">
    <property type="entry name" value="HUPs"/>
    <property type="match status" value="1"/>
</dbReference>
<evidence type="ECO:0000256" key="5">
    <source>
        <dbReference type="ARBA" id="ARBA00022840"/>
    </source>
</evidence>
<evidence type="ECO:0000313" key="10">
    <source>
        <dbReference type="EMBL" id="GAA2629361.1"/>
    </source>
</evidence>
<evidence type="ECO:0000256" key="2">
    <source>
        <dbReference type="ARBA" id="ARBA00005752"/>
    </source>
</evidence>
<keyword evidence="5" id="KW-0067">ATP-binding</keyword>
<dbReference type="Gene3D" id="3.60.20.10">
    <property type="entry name" value="Glutamine Phosphoribosylpyrophosphate, subunit 1, domain 1"/>
    <property type="match status" value="1"/>
</dbReference>
<evidence type="ECO:0000256" key="4">
    <source>
        <dbReference type="ARBA" id="ARBA00022741"/>
    </source>
</evidence>
<dbReference type="NCBIfam" id="TIGR01536">
    <property type="entry name" value="asn_synth_AEB"/>
    <property type="match status" value="1"/>
</dbReference>
<dbReference type="PROSITE" id="PS51278">
    <property type="entry name" value="GATASE_TYPE_2"/>
    <property type="match status" value="1"/>
</dbReference>
<evidence type="ECO:0000259" key="9">
    <source>
        <dbReference type="PROSITE" id="PS51278"/>
    </source>
</evidence>
<keyword evidence="4" id="KW-0547">Nucleotide-binding</keyword>
<keyword evidence="7" id="KW-0315">Glutamine amidotransferase</keyword>
<dbReference type="PANTHER" id="PTHR43284:SF1">
    <property type="entry name" value="ASPARAGINE SYNTHETASE"/>
    <property type="match status" value="1"/>
</dbReference>
<evidence type="ECO:0000256" key="7">
    <source>
        <dbReference type="ARBA" id="ARBA00022962"/>
    </source>
</evidence>
<dbReference type="InterPro" id="IPR014729">
    <property type="entry name" value="Rossmann-like_a/b/a_fold"/>
</dbReference>
<dbReference type="InterPro" id="IPR006426">
    <property type="entry name" value="Asn_synth_AEB"/>
</dbReference>
<keyword evidence="6" id="KW-0061">Asparagine biosynthesis</keyword>
<evidence type="ECO:0000256" key="8">
    <source>
        <dbReference type="ARBA" id="ARBA00048741"/>
    </source>
</evidence>
<keyword evidence="6" id="KW-0028">Amino-acid biosynthesis</keyword>
<dbReference type="Pfam" id="PF13537">
    <property type="entry name" value="GATase_7"/>
    <property type="match status" value="1"/>
</dbReference>
<dbReference type="InterPro" id="IPR033738">
    <property type="entry name" value="AsnB_N"/>
</dbReference>
<feature type="domain" description="Glutamine amidotransferase type-2" evidence="9">
    <location>
        <begin position="2"/>
        <end position="210"/>
    </location>
</feature>
<organism evidence="10 11">
    <name type="scientific">Streptomyces vastus</name>
    <dbReference type="NCBI Taxonomy" id="285451"/>
    <lineage>
        <taxon>Bacteria</taxon>
        <taxon>Bacillati</taxon>
        <taxon>Actinomycetota</taxon>
        <taxon>Actinomycetes</taxon>
        <taxon>Kitasatosporales</taxon>
        <taxon>Streptomycetaceae</taxon>
        <taxon>Streptomyces</taxon>
    </lineage>
</organism>
<dbReference type="InterPro" id="IPR029055">
    <property type="entry name" value="Ntn_hydrolases_N"/>
</dbReference>
<dbReference type="Proteomes" id="UP001500151">
    <property type="component" value="Unassembled WGS sequence"/>
</dbReference>
<dbReference type="PANTHER" id="PTHR43284">
    <property type="entry name" value="ASPARAGINE SYNTHETASE (GLUTAMINE-HYDROLYZING)"/>
    <property type="match status" value="1"/>
</dbReference>
<dbReference type="SUPFAM" id="SSF52402">
    <property type="entry name" value="Adenine nucleotide alpha hydrolases-like"/>
    <property type="match status" value="1"/>
</dbReference>
<comment type="caution">
    <text evidence="10">The sequence shown here is derived from an EMBL/GenBank/DDBJ whole genome shotgun (WGS) entry which is preliminary data.</text>
</comment>
<evidence type="ECO:0000256" key="3">
    <source>
        <dbReference type="ARBA" id="ARBA00012737"/>
    </source>
</evidence>
<dbReference type="SUPFAM" id="SSF56235">
    <property type="entry name" value="N-terminal nucleophile aminohydrolases (Ntn hydrolases)"/>
    <property type="match status" value="1"/>
</dbReference>
<dbReference type="CDD" id="cd00712">
    <property type="entry name" value="AsnB"/>
    <property type="match status" value="1"/>
</dbReference>
<evidence type="ECO:0000256" key="6">
    <source>
        <dbReference type="ARBA" id="ARBA00022888"/>
    </source>
</evidence>
<gene>
    <name evidence="10" type="primary">asnB_1</name>
    <name evidence="10" type="ORF">GCM10010307_20090</name>
</gene>
<protein>
    <recommendedName>
        <fullName evidence="3">asparagine synthase (glutamine-hydrolyzing)</fullName>
        <ecNumber evidence="3">6.3.5.4</ecNumber>
    </recommendedName>
</protein>
<comment type="catalytic activity">
    <reaction evidence="8">
        <text>L-aspartate + L-glutamine + ATP + H2O = L-asparagine + L-glutamate + AMP + diphosphate + H(+)</text>
        <dbReference type="Rhea" id="RHEA:12228"/>
        <dbReference type="ChEBI" id="CHEBI:15377"/>
        <dbReference type="ChEBI" id="CHEBI:15378"/>
        <dbReference type="ChEBI" id="CHEBI:29985"/>
        <dbReference type="ChEBI" id="CHEBI:29991"/>
        <dbReference type="ChEBI" id="CHEBI:30616"/>
        <dbReference type="ChEBI" id="CHEBI:33019"/>
        <dbReference type="ChEBI" id="CHEBI:58048"/>
        <dbReference type="ChEBI" id="CHEBI:58359"/>
        <dbReference type="ChEBI" id="CHEBI:456215"/>
        <dbReference type="EC" id="6.3.5.4"/>
    </reaction>
</comment>
<comment type="pathway">
    <text evidence="1">Amino-acid biosynthesis; L-asparagine biosynthesis; L-asparagine from L-aspartate (L-Gln route): step 1/1.</text>
</comment>
<accession>A0ABP6D230</accession>
<evidence type="ECO:0000313" key="11">
    <source>
        <dbReference type="Proteomes" id="UP001500151"/>
    </source>
</evidence>
<reference evidence="11" key="1">
    <citation type="journal article" date="2019" name="Int. J. Syst. Evol. Microbiol.">
        <title>The Global Catalogue of Microorganisms (GCM) 10K type strain sequencing project: providing services to taxonomists for standard genome sequencing and annotation.</title>
        <authorList>
            <consortium name="The Broad Institute Genomics Platform"/>
            <consortium name="The Broad Institute Genome Sequencing Center for Infectious Disease"/>
            <person name="Wu L."/>
            <person name="Ma J."/>
        </authorList>
    </citation>
    <scope>NUCLEOTIDE SEQUENCE [LARGE SCALE GENOMIC DNA]</scope>
    <source>
        <strain evidence="11">JCM 4524</strain>
    </source>
</reference>
<dbReference type="PIRSF" id="PIRSF001589">
    <property type="entry name" value="Asn_synthetase_glu-h"/>
    <property type="match status" value="1"/>
</dbReference>
<dbReference type="InterPro" id="IPR017932">
    <property type="entry name" value="GATase_2_dom"/>
</dbReference>
<keyword evidence="11" id="KW-1185">Reference proteome</keyword>
<dbReference type="InterPro" id="IPR051786">
    <property type="entry name" value="ASN_synthetase/amidase"/>
</dbReference>
<evidence type="ECO:0000256" key="1">
    <source>
        <dbReference type="ARBA" id="ARBA00005187"/>
    </source>
</evidence>
<dbReference type="CDD" id="cd01991">
    <property type="entry name" value="Asn_synthase_B_C"/>
    <property type="match status" value="1"/>
</dbReference>
<comment type="similarity">
    <text evidence="2">Belongs to the asparagine synthetase family.</text>
</comment>
<proteinExistence type="inferred from homology"/>
<sequence length="640" mass="71402">MCGVAGIVSTSPPSPELVREMCRLITHRGPDGEGYHTDANAALGMRRLAIIDVAGGDQPVYNEDGTIAAVFNGEIYNFMELRDRLVARGHRFATVSDTEVLVHLYEEHGDDLVEHLRGMFALAIWDASRRRLLLARDRVGKKPLFYRQAGASLTFASELKALVADPSVPRDLDPVALHHYLTFQYVPAPWSIYRGIHKLPPGHLLVWEQGDVRLRRYWKLDFTPRPAHDEREAEERVRQLLLDATRVRMVSERPLGAFLSGGIDSSAVVAAMARLSSEPVKTFCIGFDDRRFDERSYAASVARRYGTDHYEAVVTGSAAREVLATVTRHFDEPFADSSAIPSFFVAELSRRHVMVALNGDGGDECFGGYRRYAFMEKMGRMQPPTRLRGSLTRVGSTLEERAAFRSRLSTAGRVLRLLGETPQRRYASLMSLFTSGEKVALYTEALREQVAGVDSYALIDQAHTNSCAVDAVSRFMDVDVNTYLPGDLLAKVDITTMAHSLEARSPFLDHHLMEWAVGLPGRWKVDGQVTKALLKKAMGPWLPPELLSRPKAGFGVPLADWLRGELRPLAFDLLTDDTARSRGLFRPEEVRRLLHSHLDGRDHSSRLWALLQFELWHRTCADGPHVTDAAVPAGVPGCRG</sequence>
<dbReference type="InterPro" id="IPR001962">
    <property type="entry name" value="Asn_synthase"/>
</dbReference>
<dbReference type="EMBL" id="BAAASJ010000022">
    <property type="protein sequence ID" value="GAA2629361.1"/>
    <property type="molecule type" value="Genomic_DNA"/>
</dbReference>
<name>A0ABP6D230_9ACTN</name>
<dbReference type="Pfam" id="PF00733">
    <property type="entry name" value="Asn_synthase"/>
    <property type="match status" value="1"/>
</dbReference>
<dbReference type="EC" id="6.3.5.4" evidence="3"/>